<dbReference type="Gene3D" id="3.40.50.720">
    <property type="entry name" value="NAD(P)-binding Rossmann-like Domain"/>
    <property type="match status" value="1"/>
</dbReference>
<dbReference type="AlphaFoldDB" id="A0A1V2EVN6"/>
<dbReference type="SUPFAM" id="SSF51735">
    <property type="entry name" value="NAD(P)-binding Rossmann-fold domains"/>
    <property type="match status" value="1"/>
</dbReference>
<gene>
    <name evidence="4" type="primary">ycjS</name>
    <name evidence="4" type="ORF">SPHI_09360</name>
</gene>
<evidence type="ECO:0000259" key="2">
    <source>
        <dbReference type="Pfam" id="PF01408"/>
    </source>
</evidence>
<proteinExistence type="predicted"/>
<dbReference type="OrthoDB" id="9792935at2"/>
<dbReference type="InterPro" id="IPR000683">
    <property type="entry name" value="Gfo/Idh/MocA-like_OxRdtase_N"/>
</dbReference>
<feature type="domain" description="GFO/IDH/MocA-like oxidoreductase" evidence="3">
    <location>
        <begin position="131"/>
        <end position="253"/>
    </location>
</feature>
<evidence type="ECO:0000259" key="3">
    <source>
        <dbReference type="Pfam" id="PF22725"/>
    </source>
</evidence>
<dbReference type="Gene3D" id="3.30.360.10">
    <property type="entry name" value="Dihydrodipicolinate Reductase, domain 2"/>
    <property type="match status" value="1"/>
</dbReference>
<dbReference type="InterPro" id="IPR036291">
    <property type="entry name" value="NAD(P)-bd_dom_sf"/>
</dbReference>
<dbReference type="Pfam" id="PF01408">
    <property type="entry name" value="GFO_IDH_MocA"/>
    <property type="match status" value="1"/>
</dbReference>
<dbReference type="PANTHER" id="PTHR43818:SF11">
    <property type="entry name" value="BCDNA.GH03377"/>
    <property type="match status" value="1"/>
</dbReference>
<dbReference type="GO" id="GO:0000166">
    <property type="term" value="F:nucleotide binding"/>
    <property type="evidence" value="ECO:0007669"/>
    <property type="project" value="InterPro"/>
</dbReference>
<evidence type="ECO:0000313" key="5">
    <source>
        <dbReference type="Proteomes" id="UP000188729"/>
    </source>
</evidence>
<sequence length="324" mass="33812">MKPRIGFLGTGWIGRHRMAAMVASGAIDAAAVCDPSQQCVDEALAVAPSAKVVDSLDAMLALDLEGVVIATPSALHADQSIQALNAGKAVFCQKPLGRTVAEVDAVIAAARAADRLLGVDLSYRHTAGMEAIAGLIREGTLGEIFAVDLTFHNAYGPDKPWFYDPAQSGGGCVVDLGVHLVDLALWTLGFPAVSNADAALYAGGQPLHPGSVEDYASASFQAGGTNIRLTCSWRLHAGQDAVIAADFYGTQGGAALRNVGGSFYDFTADHFTGTHANRLTEGADDWGGRAAAAWATQLAHSQRYDAAADHYARSAQVLDLIYGR</sequence>
<organism evidence="4 5">
    <name type="scientific">Sphingomonas jeddahensis</name>
    <dbReference type="NCBI Taxonomy" id="1915074"/>
    <lineage>
        <taxon>Bacteria</taxon>
        <taxon>Pseudomonadati</taxon>
        <taxon>Pseudomonadota</taxon>
        <taxon>Alphaproteobacteria</taxon>
        <taxon>Sphingomonadales</taxon>
        <taxon>Sphingomonadaceae</taxon>
        <taxon>Sphingomonas</taxon>
    </lineage>
</organism>
<evidence type="ECO:0000256" key="1">
    <source>
        <dbReference type="ARBA" id="ARBA00023002"/>
    </source>
</evidence>
<dbReference type="Proteomes" id="UP000188729">
    <property type="component" value="Unassembled WGS sequence"/>
</dbReference>
<dbReference type="RefSeq" id="WP_083719778.1">
    <property type="nucleotide sequence ID" value="NZ_MPSB01000003.1"/>
</dbReference>
<feature type="domain" description="Gfo/Idh/MocA-like oxidoreductase N-terminal" evidence="2">
    <location>
        <begin position="4"/>
        <end position="120"/>
    </location>
</feature>
<protein>
    <submittedName>
        <fullName evidence="4">Putative oxidoreductase YcjS</fullName>
        <ecNumber evidence="4">1.-.-.-</ecNumber>
    </submittedName>
</protein>
<dbReference type="InterPro" id="IPR050463">
    <property type="entry name" value="Gfo/Idh/MocA_oxidrdct_glycsds"/>
</dbReference>
<comment type="caution">
    <text evidence="4">The sequence shown here is derived from an EMBL/GenBank/DDBJ whole genome shotgun (WGS) entry which is preliminary data.</text>
</comment>
<name>A0A1V2EVN6_9SPHN</name>
<accession>A0A1V2EVN6</accession>
<dbReference type="SUPFAM" id="SSF55347">
    <property type="entry name" value="Glyceraldehyde-3-phosphate dehydrogenase-like, C-terminal domain"/>
    <property type="match status" value="1"/>
</dbReference>
<dbReference type="InterPro" id="IPR055170">
    <property type="entry name" value="GFO_IDH_MocA-like_dom"/>
</dbReference>
<dbReference type="STRING" id="1915074.SPHI_09360"/>
<dbReference type="PANTHER" id="PTHR43818">
    <property type="entry name" value="BCDNA.GH03377"/>
    <property type="match status" value="1"/>
</dbReference>
<dbReference type="GO" id="GO:0016491">
    <property type="term" value="F:oxidoreductase activity"/>
    <property type="evidence" value="ECO:0007669"/>
    <property type="project" value="UniProtKB-KW"/>
</dbReference>
<dbReference type="EMBL" id="MPSB01000003">
    <property type="protein sequence ID" value="ONF96742.1"/>
    <property type="molecule type" value="Genomic_DNA"/>
</dbReference>
<dbReference type="EC" id="1.-.-.-" evidence="4"/>
<reference evidence="4 5" key="1">
    <citation type="submission" date="2016-11" db="EMBL/GenBank/DDBJ databases">
        <title>Genome sequence of Sphingomonas jeddahensis G39.</title>
        <authorList>
            <person name="Poehlein A."/>
            <person name="Wuebbeler J.H."/>
            <person name="Steinbuechel A."/>
            <person name="Daniel R."/>
        </authorList>
    </citation>
    <scope>NUCLEOTIDE SEQUENCE [LARGE SCALE GENOMIC DNA]</scope>
    <source>
        <strain evidence="4 5">G39</strain>
    </source>
</reference>
<keyword evidence="1 4" id="KW-0560">Oxidoreductase</keyword>
<dbReference type="Pfam" id="PF22725">
    <property type="entry name" value="GFO_IDH_MocA_C3"/>
    <property type="match status" value="1"/>
</dbReference>
<keyword evidence="5" id="KW-1185">Reference proteome</keyword>
<evidence type="ECO:0000313" key="4">
    <source>
        <dbReference type="EMBL" id="ONF96742.1"/>
    </source>
</evidence>